<keyword evidence="4" id="KW-1185">Reference proteome</keyword>
<keyword evidence="1" id="KW-0808">Transferase</keyword>
<evidence type="ECO:0000256" key="1">
    <source>
        <dbReference type="ARBA" id="ARBA00022679"/>
    </source>
</evidence>
<reference evidence="4" key="1">
    <citation type="journal article" date="2014" name="BMC Genomics">
        <title>Genome characteristics reveal the impact of lichenization on lichen-forming fungus Endocarpon pusillum Hedwig (Verrucariales, Ascomycota).</title>
        <authorList>
            <person name="Wang Y.-Y."/>
            <person name="Liu B."/>
            <person name="Zhang X.-Y."/>
            <person name="Zhou Q.-M."/>
            <person name="Zhang T."/>
            <person name="Li H."/>
            <person name="Yu Y.-F."/>
            <person name="Zhang X.-L."/>
            <person name="Hao X.-Y."/>
            <person name="Wang M."/>
            <person name="Wang L."/>
            <person name="Wei J.-C."/>
        </authorList>
    </citation>
    <scope>NUCLEOTIDE SEQUENCE [LARGE SCALE GENOMIC DNA]</scope>
    <source>
        <strain evidence="4">Z07020 / HMAS-L-300199</strain>
    </source>
</reference>
<protein>
    <submittedName>
        <fullName evidence="3">Uncharacterized protein</fullName>
    </submittedName>
</protein>
<dbReference type="Proteomes" id="UP000019373">
    <property type="component" value="Unassembled WGS sequence"/>
</dbReference>
<dbReference type="OMA" id="CQYPGGI"/>
<gene>
    <name evidence="3" type="ORF">EPUS_00010</name>
</gene>
<accession>U1GS73</accession>
<dbReference type="HOGENOM" id="CLU_041459_0_0_1"/>
<dbReference type="EMBL" id="KE720815">
    <property type="protein sequence ID" value="ERF75218.1"/>
    <property type="molecule type" value="Genomic_DNA"/>
</dbReference>
<dbReference type="PANTHER" id="PTHR31642:SF310">
    <property type="entry name" value="FATTY ALCOHOL:CAFFEOYL-COA ACYLTRANSFERASE"/>
    <property type="match status" value="1"/>
</dbReference>
<evidence type="ECO:0000313" key="4">
    <source>
        <dbReference type="Proteomes" id="UP000019373"/>
    </source>
</evidence>
<dbReference type="OrthoDB" id="1862401at2759"/>
<dbReference type="AlphaFoldDB" id="U1GS73"/>
<proteinExistence type="predicted"/>
<dbReference type="Gene3D" id="3.30.559.10">
    <property type="entry name" value="Chloramphenicol acetyltransferase-like domain"/>
    <property type="match status" value="2"/>
</dbReference>
<dbReference type="InterPro" id="IPR023213">
    <property type="entry name" value="CAT-like_dom_sf"/>
</dbReference>
<dbReference type="Pfam" id="PF02458">
    <property type="entry name" value="Transferase"/>
    <property type="match status" value="1"/>
</dbReference>
<sequence>MEIFAAGVDEIAIPDRENGVDAFSCQVTFIEGGFVISVSKHHFVCDGTAIANFITWWFKKARGYRTDNVVQDSEILPISKMMTLHDRSSLLLEPQAEPQERREPNGVRSFSPTVVDPTPPKTSTSSLDPLSSAVRTEVGQAIFRLEPSCLREIHADASKHANRKISTNDAMCALLWRCITRARFCDRNVEGQPQTSSLIMTINARSKFNPPLPDQYFANCVFGATSSVPIPILTSVDPPSLSDVAVTLRESLLAQTSDTWLRSVLQHAAAAQSTPIDRVLALKHGLADNVVVTSWEKYFDRPEDLDVGLGAFWRLRLTFDNFGYDGLVLVLPAYGMRDKPAGVGTAYPGGLEIVVSLLREPLEYLKADKEWTRYAQCVEA</sequence>
<dbReference type="eggNOG" id="ENOG502T03H">
    <property type="taxonomic scope" value="Eukaryota"/>
</dbReference>
<organism evidence="3 4">
    <name type="scientific">Endocarpon pusillum (strain Z07020 / HMAS-L-300199)</name>
    <name type="common">Lichen-forming fungus</name>
    <dbReference type="NCBI Taxonomy" id="1263415"/>
    <lineage>
        <taxon>Eukaryota</taxon>
        <taxon>Fungi</taxon>
        <taxon>Dikarya</taxon>
        <taxon>Ascomycota</taxon>
        <taxon>Pezizomycotina</taxon>
        <taxon>Eurotiomycetes</taxon>
        <taxon>Chaetothyriomycetidae</taxon>
        <taxon>Verrucariales</taxon>
        <taxon>Verrucariaceae</taxon>
        <taxon>Endocarpon</taxon>
    </lineage>
</organism>
<dbReference type="RefSeq" id="XP_007787230.1">
    <property type="nucleotide sequence ID" value="XM_007789040.1"/>
</dbReference>
<feature type="region of interest" description="Disordered" evidence="2">
    <location>
        <begin position="95"/>
        <end position="130"/>
    </location>
</feature>
<dbReference type="PANTHER" id="PTHR31642">
    <property type="entry name" value="TRICHOTHECENE 3-O-ACETYLTRANSFERASE"/>
    <property type="match status" value="1"/>
</dbReference>
<dbReference type="GO" id="GO:0016747">
    <property type="term" value="F:acyltransferase activity, transferring groups other than amino-acyl groups"/>
    <property type="evidence" value="ECO:0007669"/>
    <property type="project" value="TreeGrafter"/>
</dbReference>
<evidence type="ECO:0000256" key="2">
    <source>
        <dbReference type="SAM" id="MobiDB-lite"/>
    </source>
</evidence>
<dbReference type="GeneID" id="19235075"/>
<dbReference type="InterPro" id="IPR050317">
    <property type="entry name" value="Plant_Fungal_Acyltransferase"/>
</dbReference>
<evidence type="ECO:0000313" key="3">
    <source>
        <dbReference type="EMBL" id="ERF75218.1"/>
    </source>
</evidence>
<name>U1GS73_ENDPU</name>